<accession>A0A1H4EF53</accession>
<dbReference type="Pfam" id="PF10604">
    <property type="entry name" value="Polyketide_cyc2"/>
    <property type="match status" value="1"/>
</dbReference>
<gene>
    <name evidence="2" type="ORF">SAMN05660964_02574</name>
</gene>
<keyword evidence="1" id="KW-0812">Transmembrane</keyword>
<proteinExistence type="predicted"/>
<dbReference type="InterPro" id="IPR019587">
    <property type="entry name" value="Polyketide_cyclase/dehydratase"/>
</dbReference>
<keyword evidence="3" id="KW-1185">Reference proteome</keyword>
<evidence type="ECO:0000313" key="3">
    <source>
        <dbReference type="Proteomes" id="UP000199397"/>
    </source>
</evidence>
<dbReference type="AlphaFoldDB" id="A0A1H4EF53"/>
<protein>
    <submittedName>
        <fullName evidence="2">Polyketide cyclase / dehydrase and lipid transport</fullName>
    </submittedName>
</protein>
<evidence type="ECO:0000313" key="2">
    <source>
        <dbReference type="EMBL" id="SEA83596.1"/>
    </source>
</evidence>
<organism evidence="2 3">
    <name type="scientific">Thiothrix caldifontis</name>
    <dbReference type="NCBI Taxonomy" id="525918"/>
    <lineage>
        <taxon>Bacteria</taxon>
        <taxon>Pseudomonadati</taxon>
        <taxon>Pseudomonadota</taxon>
        <taxon>Gammaproteobacteria</taxon>
        <taxon>Thiotrichales</taxon>
        <taxon>Thiotrichaceae</taxon>
        <taxon>Thiothrix</taxon>
    </lineage>
</organism>
<feature type="transmembrane region" description="Helical" evidence="1">
    <location>
        <begin position="6"/>
        <end position="27"/>
    </location>
</feature>
<dbReference type="SUPFAM" id="SSF55961">
    <property type="entry name" value="Bet v1-like"/>
    <property type="match status" value="1"/>
</dbReference>
<sequence>MENSIMWIVISLGILLLLIPVVVGLLMSPYQQVTRVELIKASIDDVWNALADFSQQAQWRTELTSMQMLDDDEGLRWVEQSAGQGSVVLRKLKEIPLKELLVDRNQGSGKGTFHARLSAVPGGTRITFTEMLETRTPFGRIKARMKGEPDSRLDHFIQQLKARFAV</sequence>
<keyword evidence="1" id="KW-1133">Transmembrane helix</keyword>
<keyword evidence="1" id="KW-0472">Membrane</keyword>
<dbReference type="EMBL" id="FNQP01000015">
    <property type="protein sequence ID" value="SEA83596.1"/>
    <property type="molecule type" value="Genomic_DNA"/>
</dbReference>
<name>A0A1H4EF53_9GAMM</name>
<reference evidence="2 3" key="1">
    <citation type="submission" date="2016-10" db="EMBL/GenBank/DDBJ databases">
        <authorList>
            <person name="de Groot N.N."/>
        </authorList>
    </citation>
    <scope>NUCLEOTIDE SEQUENCE [LARGE SCALE GENOMIC DNA]</scope>
    <source>
        <strain evidence="2 3">DSM 21228</strain>
    </source>
</reference>
<dbReference type="Proteomes" id="UP000199397">
    <property type="component" value="Unassembled WGS sequence"/>
</dbReference>
<dbReference type="CDD" id="cd07812">
    <property type="entry name" value="SRPBCC"/>
    <property type="match status" value="1"/>
</dbReference>
<dbReference type="OrthoDB" id="5624531at2"/>
<dbReference type="Gene3D" id="3.30.530.20">
    <property type="match status" value="1"/>
</dbReference>
<evidence type="ECO:0000256" key="1">
    <source>
        <dbReference type="SAM" id="Phobius"/>
    </source>
</evidence>
<dbReference type="InterPro" id="IPR023393">
    <property type="entry name" value="START-like_dom_sf"/>
</dbReference>
<dbReference type="STRING" id="525918.SAMN05660964_02574"/>
<dbReference type="RefSeq" id="WP_093069217.1">
    <property type="nucleotide sequence ID" value="NZ_FNQP01000015.1"/>
</dbReference>